<evidence type="ECO:0000256" key="7">
    <source>
        <dbReference type="ARBA" id="ARBA00023145"/>
    </source>
</evidence>
<evidence type="ECO:0000256" key="3">
    <source>
        <dbReference type="ARBA" id="ARBA00022670"/>
    </source>
</evidence>
<keyword evidence="11" id="KW-1185">Reference proteome</keyword>
<dbReference type="Gene3D" id="2.40.10.10">
    <property type="entry name" value="Trypsin-like serine proteases"/>
    <property type="match status" value="2"/>
</dbReference>
<dbReference type="SUPFAM" id="SSF50494">
    <property type="entry name" value="Trypsin-like serine proteases"/>
    <property type="match status" value="2"/>
</dbReference>
<name>A0AAW1N053_POPJA</name>
<dbReference type="SMART" id="SM00020">
    <property type="entry name" value="Tryp_SPc"/>
    <property type="match status" value="2"/>
</dbReference>
<accession>A0AAW1N053</accession>
<dbReference type="InterPro" id="IPR001254">
    <property type="entry name" value="Trypsin_dom"/>
</dbReference>
<dbReference type="PROSITE" id="PS50240">
    <property type="entry name" value="TRYPSIN_DOM"/>
    <property type="match status" value="2"/>
</dbReference>
<reference evidence="10 11" key="1">
    <citation type="journal article" date="2024" name="BMC Genomics">
        <title>De novo assembly and annotation of Popillia japonica's genome with initial clues to its potential as an invasive pest.</title>
        <authorList>
            <person name="Cucini C."/>
            <person name="Boschi S."/>
            <person name="Funari R."/>
            <person name="Cardaioli E."/>
            <person name="Iannotti N."/>
            <person name="Marturano G."/>
            <person name="Paoli F."/>
            <person name="Bruttini M."/>
            <person name="Carapelli A."/>
            <person name="Frati F."/>
            <person name="Nardi F."/>
        </authorList>
    </citation>
    <scope>NUCLEOTIDE SEQUENCE [LARGE SCALE GENOMIC DNA]</scope>
    <source>
        <strain evidence="10">DMR45628</strain>
    </source>
</reference>
<evidence type="ECO:0000256" key="1">
    <source>
        <dbReference type="ARBA" id="ARBA00004613"/>
    </source>
</evidence>
<keyword evidence="3 10" id="KW-0645">Protease</keyword>
<feature type="domain" description="Peptidase S1" evidence="9">
    <location>
        <begin position="485"/>
        <end position="740"/>
    </location>
</feature>
<gene>
    <name evidence="10" type="ORF">QE152_g5156</name>
</gene>
<dbReference type="InterPro" id="IPR043504">
    <property type="entry name" value="Peptidase_S1_PA_chymotrypsin"/>
</dbReference>
<dbReference type="GO" id="GO:0005576">
    <property type="term" value="C:extracellular region"/>
    <property type="evidence" value="ECO:0007669"/>
    <property type="project" value="UniProtKB-SubCell"/>
</dbReference>
<dbReference type="Pfam" id="PF16030">
    <property type="entry name" value="GD_N"/>
    <property type="match status" value="1"/>
</dbReference>
<comment type="subcellular location">
    <subcellularLocation>
        <location evidence="1">Secreted</location>
    </subcellularLocation>
</comment>
<dbReference type="CDD" id="cd00190">
    <property type="entry name" value="Tryp_SPc"/>
    <property type="match status" value="2"/>
</dbReference>
<protein>
    <submittedName>
        <fullName evidence="10">Serine protease gd N-terminus</fullName>
    </submittedName>
</protein>
<dbReference type="GO" id="GO:0006508">
    <property type="term" value="P:proteolysis"/>
    <property type="evidence" value="ECO:0007669"/>
    <property type="project" value="UniProtKB-KW"/>
</dbReference>
<comment type="caution">
    <text evidence="10">The sequence shown here is derived from an EMBL/GenBank/DDBJ whole genome shotgun (WGS) entry which is preliminary data.</text>
</comment>
<evidence type="ECO:0000256" key="4">
    <source>
        <dbReference type="ARBA" id="ARBA00022729"/>
    </source>
</evidence>
<dbReference type="FunFam" id="2.40.10.10:FF:000146">
    <property type="entry name" value="Serine protease 53"/>
    <property type="match status" value="1"/>
</dbReference>
<evidence type="ECO:0000256" key="5">
    <source>
        <dbReference type="ARBA" id="ARBA00022801"/>
    </source>
</evidence>
<keyword evidence="7" id="KW-0865">Zymogen</keyword>
<dbReference type="PRINTS" id="PR00722">
    <property type="entry name" value="CHYMOTRYPSIN"/>
</dbReference>
<dbReference type="EMBL" id="JASPKY010000029">
    <property type="protein sequence ID" value="KAK9751268.1"/>
    <property type="molecule type" value="Genomic_DNA"/>
</dbReference>
<evidence type="ECO:0000256" key="6">
    <source>
        <dbReference type="ARBA" id="ARBA00022825"/>
    </source>
</evidence>
<sequence length="742" mass="83669">MKSELEISKVEKIQHLPPSLFQHSFLVLFSCIREDCFVRKSMATRFVFLVCFTFVWFGIQTNAQDWTSPCPDIFKYHVERNRWYGTITFLSDVDLEGIWVRVLFDGPVEQLTAEFQEYGEVSGKENEFVIKDPHRKLKANTKLDVDFNIQFNDQIQTPKLLEIYRNSHCGISETVSSAPLIVGGWDSIEGEWPWHSAIYKNDAGTWKYYCGGTIIAPRFILTAGHCVVDLSTGYTEPAINFLVYVGTTNLKKLPLTTKTAQVEKIHTHSKFSKHNLHNDIALLELWRPLDYDVYIKPVCLWQGSTNLADIVDQLGTVVGWGKDETIDVSPTLKQARMPVVAYDVCLLSKPQFFTTFLNPNSYCAGFRNGILIFDFFTTFLNPNSYCAGFRNGSSVCNGDSGSGMVIERTDGSGEKSWHLRGVVSVSIPKPGTKICNPMEYMVFTDVAKYLTWIKQIMNEDPVTTVLKPTTFMTANKTECGLKTQLVDNGKKAEEYWPWHIAIMSLRQNKFEYRCGGTLVSSKLVLTAAHCVTVLGTKKMMDKDLFLLHVGLTHISEPGPYSKLRLVKDIIIHNDFDPERYFNDLAIVEINEPVEFSDYIKPICLWDGDVEINSLIGQFGTIAGWGLDNSNVPAKDLLDVIKIPIVGLETCLFDNPKFFSQFTSPKTFCAGGPNGSAACTAYSGRGIIFPRKNTQINKDIWYIRGITSVTPRDAESGCNTKNYVVFTDVAKHLAWIKENSGLQ</sequence>
<keyword evidence="2" id="KW-0964">Secreted</keyword>
<dbReference type="PROSITE" id="PS51257">
    <property type="entry name" value="PROKAR_LIPOPROTEIN"/>
    <property type="match status" value="1"/>
</dbReference>
<feature type="domain" description="Peptidase S1" evidence="9">
    <location>
        <begin position="181"/>
        <end position="458"/>
    </location>
</feature>
<dbReference type="InterPro" id="IPR031986">
    <property type="entry name" value="GD_N"/>
</dbReference>
<evidence type="ECO:0000256" key="2">
    <source>
        <dbReference type="ARBA" id="ARBA00022525"/>
    </source>
</evidence>
<proteinExistence type="predicted"/>
<dbReference type="PANTHER" id="PTHR24260">
    <property type="match status" value="1"/>
</dbReference>
<keyword evidence="5" id="KW-0378">Hydrolase</keyword>
<keyword evidence="4" id="KW-0732">Signal</keyword>
<dbReference type="InterPro" id="IPR018114">
    <property type="entry name" value="TRYPSIN_HIS"/>
</dbReference>
<dbReference type="PROSITE" id="PS00134">
    <property type="entry name" value="TRYPSIN_HIS"/>
    <property type="match status" value="2"/>
</dbReference>
<dbReference type="PANTHER" id="PTHR24260:SF143">
    <property type="entry name" value="SERINE PROTEASE GD-LIKE PROTEIN"/>
    <property type="match status" value="1"/>
</dbReference>
<dbReference type="Pfam" id="PF00089">
    <property type="entry name" value="Trypsin"/>
    <property type="match status" value="2"/>
</dbReference>
<dbReference type="GO" id="GO:0004252">
    <property type="term" value="F:serine-type endopeptidase activity"/>
    <property type="evidence" value="ECO:0007669"/>
    <property type="project" value="InterPro"/>
</dbReference>
<evidence type="ECO:0000256" key="8">
    <source>
        <dbReference type="ARBA" id="ARBA00023157"/>
    </source>
</evidence>
<organism evidence="10 11">
    <name type="scientific">Popillia japonica</name>
    <name type="common">Japanese beetle</name>
    <dbReference type="NCBI Taxonomy" id="7064"/>
    <lineage>
        <taxon>Eukaryota</taxon>
        <taxon>Metazoa</taxon>
        <taxon>Ecdysozoa</taxon>
        <taxon>Arthropoda</taxon>
        <taxon>Hexapoda</taxon>
        <taxon>Insecta</taxon>
        <taxon>Pterygota</taxon>
        <taxon>Neoptera</taxon>
        <taxon>Endopterygota</taxon>
        <taxon>Coleoptera</taxon>
        <taxon>Polyphaga</taxon>
        <taxon>Scarabaeiformia</taxon>
        <taxon>Scarabaeidae</taxon>
        <taxon>Rutelinae</taxon>
        <taxon>Popillia</taxon>
    </lineage>
</organism>
<dbReference type="FunFam" id="2.40.10.10:FF:000068">
    <property type="entry name" value="transmembrane protease serine 2"/>
    <property type="match status" value="1"/>
</dbReference>
<keyword evidence="6" id="KW-0720">Serine protease</keyword>
<dbReference type="Proteomes" id="UP001458880">
    <property type="component" value="Unassembled WGS sequence"/>
</dbReference>
<evidence type="ECO:0000313" key="10">
    <source>
        <dbReference type="EMBL" id="KAK9751268.1"/>
    </source>
</evidence>
<evidence type="ECO:0000313" key="11">
    <source>
        <dbReference type="Proteomes" id="UP001458880"/>
    </source>
</evidence>
<evidence type="ECO:0000259" key="9">
    <source>
        <dbReference type="PROSITE" id="PS50240"/>
    </source>
</evidence>
<dbReference type="AlphaFoldDB" id="A0AAW1N053"/>
<keyword evidence="8" id="KW-1015">Disulfide bond</keyword>
<dbReference type="InterPro" id="IPR001314">
    <property type="entry name" value="Peptidase_S1A"/>
</dbReference>
<dbReference type="InterPro" id="IPR051333">
    <property type="entry name" value="CLIP_Serine_Protease"/>
</dbReference>
<dbReference type="InterPro" id="IPR009003">
    <property type="entry name" value="Peptidase_S1_PA"/>
</dbReference>